<evidence type="ECO:0000259" key="6">
    <source>
        <dbReference type="Pfam" id="PF08281"/>
    </source>
</evidence>
<evidence type="ECO:0000313" key="8">
    <source>
        <dbReference type="Proteomes" id="UP001139462"/>
    </source>
</evidence>
<evidence type="ECO:0000256" key="4">
    <source>
        <dbReference type="ARBA" id="ARBA00023163"/>
    </source>
</evidence>
<dbReference type="GO" id="GO:0016987">
    <property type="term" value="F:sigma factor activity"/>
    <property type="evidence" value="ECO:0007669"/>
    <property type="project" value="UniProtKB-KW"/>
</dbReference>
<dbReference type="NCBIfam" id="TIGR02937">
    <property type="entry name" value="sigma70-ECF"/>
    <property type="match status" value="1"/>
</dbReference>
<dbReference type="AlphaFoldDB" id="A0A9X1R0A0"/>
<dbReference type="InterPro" id="IPR014284">
    <property type="entry name" value="RNA_pol_sigma-70_dom"/>
</dbReference>
<keyword evidence="2" id="KW-0805">Transcription regulation</keyword>
<dbReference type="InterPro" id="IPR013324">
    <property type="entry name" value="RNA_pol_sigma_r3/r4-like"/>
</dbReference>
<name>A0A9X1R0A0_9FLAO</name>
<keyword evidence="8" id="KW-1185">Reference proteome</keyword>
<organism evidence="7 8">
    <name type="scientific">Aequorivita xiaoshiensis</name>
    <dbReference type="NCBI Taxonomy" id="2874476"/>
    <lineage>
        <taxon>Bacteria</taxon>
        <taxon>Pseudomonadati</taxon>
        <taxon>Bacteroidota</taxon>
        <taxon>Flavobacteriia</taxon>
        <taxon>Flavobacteriales</taxon>
        <taxon>Flavobacteriaceae</taxon>
        <taxon>Aequorivita</taxon>
    </lineage>
</organism>
<evidence type="ECO:0000256" key="3">
    <source>
        <dbReference type="ARBA" id="ARBA00023082"/>
    </source>
</evidence>
<evidence type="ECO:0000313" key="7">
    <source>
        <dbReference type="EMBL" id="MCG2431193.1"/>
    </source>
</evidence>
<gene>
    <name evidence="7" type="ORF">K8344_08685</name>
</gene>
<dbReference type="CDD" id="cd06171">
    <property type="entry name" value="Sigma70_r4"/>
    <property type="match status" value="1"/>
</dbReference>
<dbReference type="Gene3D" id="1.10.10.10">
    <property type="entry name" value="Winged helix-like DNA-binding domain superfamily/Winged helix DNA-binding domain"/>
    <property type="match status" value="1"/>
</dbReference>
<dbReference type="PANTHER" id="PTHR43133">
    <property type="entry name" value="RNA POLYMERASE ECF-TYPE SIGMA FACTO"/>
    <property type="match status" value="1"/>
</dbReference>
<proteinExistence type="inferred from homology"/>
<protein>
    <submittedName>
        <fullName evidence="7">RNA polymerase sigma factor</fullName>
    </submittedName>
</protein>
<dbReference type="SUPFAM" id="SSF88659">
    <property type="entry name" value="Sigma3 and sigma4 domains of RNA polymerase sigma factors"/>
    <property type="match status" value="1"/>
</dbReference>
<comment type="similarity">
    <text evidence="1">Belongs to the sigma-70 factor family. ECF subfamily.</text>
</comment>
<dbReference type="Gene3D" id="1.10.1740.10">
    <property type="match status" value="1"/>
</dbReference>
<keyword evidence="3" id="KW-0731">Sigma factor</keyword>
<feature type="domain" description="RNA polymerase sigma factor 70 region 4 type 2" evidence="6">
    <location>
        <begin position="138"/>
        <end position="188"/>
    </location>
</feature>
<dbReference type="SUPFAM" id="SSF88946">
    <property type="entry name" value="Sigma2 domain of RNA polymerase sigma factors"/>
    <property type="match status" value="1"/>
</dbReference>
<dbReference type="InterPro" id="IPR013325">
    <property type="entry name" value="RNA_pol_sigma_r2"/>
</dbReference>
<dbReference type="Pfam" id="PF04542">
    <property type="entry name" value="Sigma70_r2"/>
    <property type="match status" value="1"/>
</dbReference>
<feature type="domain" description="RNA polymerase sigma-70 region 2" evidence="5">
    <location>
        <begin position="34"/>
        <end position="101"/>
    </location>
</feature>
<dbReference type="InterPro" id="IPR036388">
    <property type="entry name" value="WH-like_DNA-bd_sf"/>
</dbReference>
<evidence type="ECO:0000256" key="2">
    <source>
        <dbReference type="ARBA" id="ARBA00023015"/>
    </source>
</evidence>
<accession>A0A9X1R0A0</accession>
<evidence type="ECO:0000256" key="1">
    <source>
        <dbReference type="ARBA" id="ARBA00010641"/>
    </source>
</evidence>
<dbReference type="NCBIfam" id="NF008888">
    <property type="entry name" value="PRK11922.1"/>
    <property type="match status" value="1"/>
</dbReference>
<keyword evidence="4" id="KW-0804">Transcription</keyword>
<sequence>MNSTQTDRFALTKLSDTQIVNRVLAGEKELYEILLRRYNQRFFRVIRSYVNSEADTRDIMQEAYVKAYLKLNQFRSESSFSTWLTRIGINEALQFIRKQKRQSTNYGSTESLENIIYLPDTNTMNPEKQAIKTETRVLVEQAVDLLSEKYRIVFVLHQMEGLSNAEIADCLKLSESNVKVRLHRAKNMLRDELYKSTLDSSIYEFGNKKCDLMVEQVMERIQYLP</sequence>
<reference evidence="7" key="1">
    <citation type="submission" date="2021-09" db="EMBL/GenBank/DDBJ databases">
        <title>Genome of Aequorivita sp. strain F64183.</title>
        <authorList>
            <person name="Wang Y."/>
        </authorList>
    </citation>
    <scope>NUCLEOTIDE SEQUENCE</scope>
    <source>
        <strain evidence="7">F64183</strain>
    </source>
</reference>
<evidence type="ECO:0000259" key="5">
    <source>
        <dbReference type="Pfam" id="PF04542"/>
    </source>
</evidence>
<dbReference type="PANTHER" id="PTHR43133:SF51">
    <property type="entry name" value="RNA POLYMERASE SIGMA FACTOR"/>
    <property type="match status" value="1"/>
</dbReference>
<dbReference type="GO" id="GO:0006352">
    <property type="term" value="P:DNA-templated transcription initiation"/>
    <property type="evidence" value="ECO:0007669"/>
    <property type="project" value="InterPro"/>
</dbReference>
<dbReference type="InterPro" id="IPR007627">
    <property type="entry name" value="RNA_pol_sigma70_r2"/>
</dbReference>
<dbReference type="GO" id="GO:0003677">
    <property type="term" value="F:DNA binding"/>
    <property type="evidence" value="ECO:0007669"/>
    <property type="project" value="InterPro"/>
</dbReference>
<dbReference type="Proteomes" id="UP001139462">
    <property type="component" value="Unassembled WGS sequence"/>
</dbReference>
<dbReference type="EMBL" id="JAIRBB010000006">
    <property type="protein sequence ID" value="MCG2431193.1"/>
    <property type="molecule type" value="Genomic_DNA"/>
</dbReference>
<comment type="caution">
    <text evidence="7">The sequence shown here is derived from an EMBL/GenBank/DDBJ whole genome shotgun (WGS) entry which is preliminary data.</text>
</comment>
<dbReference type="InterPro" id="IPR039425">
    <property type="entry name" value="RNA_pol_sigma-70-like"/>
</dbReference>
<dbReference type="Pfam" id="PF08281">
    <property type="entry name" value="Sigma70_r4_2"/>
    <property type="match status" value="1"/>
</dbReference>
<dbReference type="RefSeq" id="WP_237608337.1">
    <property type="nucleotide sequence ID" value="NZ_JAIRBB010000006.1"/>
</dbReference>
<dbReference type="InterPro" id="IPR013249">
    <property type="entry name" value="RNA_pol_sigma70_r4_t2"/>
</dbReference>